<dbReference type="RefSeq" id="WP_091587917.1">
    <property type="nucleotide sequence ID" value="NZ_FNDU01000021.1"/>
</dbReference>
<name>A0A1G8QPQ8_9BACI</name>
<accession>A0A1G8QPQ8</accession>
<dbReference type="EMBL" id="FNDU01000021">
    <property type="protein sequence ID" value="SDJ06633.1"/>
    <property type="molecule type" value="Genomic_DNA"/>
</dbReference>
<sequence length="82" mass="9473">MQKKKQKLFLSNLFGQSLAYLRISPSLILEKVNNEGYHRVFTFSGQPVLVRLTSQNPSNHIKHKVEVYGENVFLTPEIRPDC</sequence>
<keyword evidence="2" id="KW-1185">Reference proteome</keyword>
<dbReference type="AlphaFoldDB" id="A0A1G8QPQ8"/>
<dbReference type="OrthoDB" id="9785929at2"/>
<proteinExistence type="predicted"/>
<reference evidence="1 2" key="1">
    <citation type="submission" date="2016-10" db="EMBL/GenBank/DDBJ databases">
        <authorList>
            <person name="de Groot N.N."/>
        </authorList>
    </citation>
    <scope>NUCLEOTIDE SEQUENCE [LARGE SCALE GENOMIC DNA]</scope>
    <source>
        <strain evidence="2">P4B,CCM 7963,CECT 7998,DSM 25260,IBRC-M 10614,KCTC 13821</strain>
    </source>
</reference>
<evidence type="ECO:0000313" key="1">
    <source>
        <dbReference type="EMBL" id="SDJ06633.1"/>
    </source>
</evidence>
<protein>
    <submittedName>
        <fullName evidence="1">Uncharacterized protein</fullName>
    </submittedName>
</protein>
<dbReference type="Proteomes" id="UP000199017">
    <property type="component" value="Unassembled WGS sequence"/>
</dbReference>
<organism evidence="1 2">
    <name type="scientific">Alteribacillus bidgolensis</name>
    <dbReference type="NCBI Taxonomy" id="930129"/>
    <lineage>
        <taxon>Bacteria</taxon>
        <taxon>Bacillati</taxon>
        <taxon>Bacillota</taxon>
        <taxon>Bacilli</taxon>
        <taxon>Bacillales</taxon>
        <taxon>Bacillaceae</taxon>
        <taxon>Alteribacillus</taxon>
    </lineage>
</organism>
<gene>
    <name evidence="1" type="ORF">SAMN05216352_12125</name>
</gene>
<evidence type="ECO:0000313" key="2">
    <source>
        <dbReference type="Proteomes" id="UP000199017"/>
    </source>
</evidence>